<dbReference type="SUPFAM" id="SSF55804">
    <property type="entry name" value="Phoshotransferase/anion transport protein"/>
    <property type="match status" value="1"/>
</dbReference>
<keyword evidence="10" id="KW-1185">Reference proteome</keyword>
<dbReference type="Gene3D" id="1.10.10.10">
    <property type="entry name" value="Winged helix-like DNA-binding domain superfamily/Winged helix DNA-binding domain"/>
    <property type="match status" value="2"/>
</dbReference>
<dbReference type="SUPFAM" id="SSF52794">
    <property type="entry name" value="PTS system IIB component-like"/>
    <property type="match status" value="1"/>
</dbReference>
<dbReference type="SUPFAM" id="SSF63520">
    <property type="entry name" value="PTS-regulatory domain, PRD"/>
    <property type="match status" value="2"/>
</dbReference>
<dbReference type="PROSITE" id="PS51099">
    <property type="entry name" value="PTS_EIIB_TYPE_2"/>
    <property type="match status" value="1"/>
</dbReference>
<dbReference type="RefSeq" id="WP_207107669.1">
    <property type="nucleotide sequence ID" value="NZ_JAFLVR010000012.1"/>
</dbReference>
<dbReference type="PROSITE" id="PS51094">
    <property type="entry name" value="PTS_EIIA_TYPE_2"/>
    <property type="match status" value="1"/>
</dbReference>
<feature type="domain" description="PRD" evidence="8">
    <location>
        <begin position="190"/>
        <end position="296"/>
    </location>
</feature>
<dbReference type="InterPro" id="IPR011608">
    <property type="entry name" value="PRD"/>
</dbReference>
<dbReference type="InterPro" id="IPR036388">
    <property type="entry name" value="WH-like_DNA-bd_sf"/>
</dbReference>
<dbReference type="Pfam" id="PF00874">
    <property type="entry name" value="PRD"/>
    <property type="match status" value="2"/>
</dbReference>
<dbReference type="PROSITE" id="PS51372">
    <property type="entry name" value="PRD_2"/>
    <property type="match status" value="2"/>
</dbReference>
<evidence type="ECO:0000256" key="5">
    <source>
        <dbReference type="ARBA" id="ARBA00023163"/>
    </source>
</evidence>
<reference evidence="9 10" key="1">
    <citation type="submission" date="2021-03" db="EMBL/GenBank/DDBJ databases">
        <title>Enterococcal diversity collection.</title>
        <authorList>
            <person name="Gilmore M.S."/>
            <person name="Schwartzman J."/>
            <person name="Van Tyne D."/>
            <person name="Martin M."/>
            <person name="Earl A.M."/>
            <person name="Manson A.L."/>
            <person name="Straub T."/>
            <person name="Salamzade R."/>
            <person name="Saavedra J."/>
            <person name="Lebreton F."/>
            <person name="Prichula J."/>
            <person name="Schaufler K."/>
            <person name="Gaca A."/>
            <person name="Sgardioli B."/>
            <person name="Wagenaar J."/>
            <person name="Strong T."/>
        </authorList>
    </citation>
    <scope>NUCLEOTIDE SEQUENCE [LARGE SCALE GENOMIC DNA]</scope>
    <source>
        <strain evidence="9 10">MJM16</strain>
    </source>
</reference>
<dbReference type="InterPro" id="IPR036095">
    <property type="entry name" value="PTS_EIIB-like_sf"/>
</dbReference>
<protein>
    <submittedName>
        <fullName evidence="9">BglG family transcription antiterminator</fullName>
    </submittedName>
</protein>
<evidence type="ECO:0000259" key="8">
    <source>
        <dbReference type="PROSITE" id="PS51372"/>
    </source>
</evidence>
<gene>
    <name evidence="9" type="ORF">JZO85_06390</name>
</gene>
<keyword evidence="3" id="KW-0805">Transcription regulation</keyword>
<dbReference type="InterPro" id="IPR016152">
    <property type="entry name" value="PTrfase/Anion_transptr"/>
</dbReference>
<name>A0ABS3HEK4_9ENTE</name>
<evidence type="ECO:0000256" key="4">
    <source>
        <dbReference type="ARBA" id="ARBA00023159"/>
    </source>
</evidence>
<evidence type="ECO:0000259" key="7">
    <source>
        <dbReference type="PROSITE" id="PS51099"/>
    </source>
</evidence>
<feature type="domain" description="PTS EIIA type-2" evidence="6">
    <location>
        <begin position="524"/>
        <end position="667"/>
    </location>
</feature>
<feature type="domain" description="PTS EIIB type-2" evidence="7">
    <location>
        <begin position="411"/>
        <end position="503"/>
    </location>
</feature>
<keyword evidence="1" id="KW-0808">Transferase</keyword>
<organism evidence="9 10">
    <name type="scientific">Candidatus Enterococcus murrayae</name>
    <dbReference type="NCBI Taxonomy" id="2815321"/>
    <lineage>
        <taxon>Bacteria</taxon>
        <taxon>Bacillati</taxon>
        <taxon>Bacillota</taxon>
        <taxon>Bacilli</taxon>
        <taxon>Lactobacillales</taxon>
        <taxon>Enterococcaceae</taxon>
        <taxon>Enterococcus</taxon>
    </lineage>
</organism>
<proteinExistence type="predicted"/>
<dbReference type="InterPro" id="IPR036634">
    <property type="entry name" value="PRD_sf"/>
</dbReference>
<dbReference type="EMBL" id="JAFLVR010000012">
    <property type="protein sequence ID" value="MBO0451891.1"/>
    <property type="molecule type" value="Genomic_DNA"/>
</dbReference>
<dbReference type="InterPro" id="IPR013196">
    <property type="entry name" value="HTH_11"/>
</dbReference>
<dbReference type="CDD" id="cd05568">
    <property type="entry name" value="PTS_IIB_bgl_like"/>
    <property type="match status" value="1"/>
</dbReference>
<dbReference type="Proteomes" id="UP000664495">
    <property type="component" value="Unassembled WGS sequence"/>
</dbReference>
<dbReference type="Pfam" id="PF02302">
    <property type="entry name" value="PTS_IIB"/>
    <property type="match status" value="1"/>
</dbReference>
<evidence type="ECO:0000256" key="1">
    <source>
        <dbReference type="ARBA" id="ARBA00022679"/>
    </source>
</evidence>
<evidence type="ECO:0000256" key="3">
    <source>
        <dbReference type="ARBA" id="ARBA00023015"/>
    </source>
</evidence>
<dbReference type="InterPro" id="IPR002178">
    <property type="entry name" value="PTS_EIIA_type-2_dom"/>
</dbReference>
<dbReference type="InterPro" id="IPR007737">
    <property type="entry name" value="Mga_HTH"/>
</dbReference>
<dbReference type="Pfam" id="PF08279">
    <property type="entry name" value="HTH_11"/>
    <property type="match status" value="1"/>
</dbReference>
<dbReference type="InterPro" id="IPR013011">
    <property type="entry name" value="PTS_EIIB_2"/>
</dbReference>
<evidence type="ECO:0000313" key="9">
    <source>
        <dbReference type="EMBL" id="MBO0451891.1"/>
    </source>
</evidence>
<dbReference type="PANTHER" id="PTHR30185">
    <property type="entry name" value="CRYPTIC BETA-GLUCOSIDE BGL OPERON ANTITERMINATOR"/>
    <property type="match status" value="1"/>
</dbReference>
<dbReference type="Gene3D" id="3.40.50.2300">
    <property type="match status" value="1"/>
</dbReference>
<dbReference type="Gene3D" id="1.10.1790.10">
    <property type="entry name" value="PRD domain"/>
    <property type="match status" value="2"/>
</dbReference>
<feature type="domain" description="PRD" evidence="8">
    <location>
        <begin position="301"/>
        <end position="408"/>
    </location>
</feature>
<evidence type="ECO:0000313" key="10">
    <source>
        <dbReference type="Proteomes" id="UP000664495"/>
    </source>
</evidence>
<dbReference type="InterPro" id="IPR050661">
    <property type="entry name" value="BglG_antiterminators"/>
</dbReference>
<dbReference type="SUPFAM" id="SSF46785">
    <property type="entry name" value="Winged helix' DNA-binding domain"/>
    <property type="match status" value="1"/>
</dbReference>
<comment type="caution">
    <text evidence="9">The sequence shown here is derived from an EMBL/GenBank/DDBJ whole genome shotgun (WGS) entry which is preliminary data.</text>
</comment>
<dbReference type="Pfam" id="PF05043">
    <property type="entry name" value="Mga"/>
    <property type="match status" value="1"/>
</dbReference>
<keyword evidence="2" id="KW-0677">Repeat</keyword>
<dbReference type="InterPro" id="IPR003501">
    <property type="entry name" value="PTS_EIIB_2/3"/>
</dbReference>
<dbReference type="PANTHER" id="PTHR30185:SF18">
    <property type="entry name" value="TRANSCRIPTIONAL REGULATOR MTLR"/>
    <property type="match status" value="1"/>
</dbReference>
<evidence type="ECO:0000259" key="6">
    <source>
        <dbReference type="PROSITE" id="PS51094"/>
    </source>
</evidence>
<dbReference type="Gene3D" id="3.40.930.10">
    <property type="entry name" value="Mannitol-specific EII, Chain A"/>
    <property type="match status" value="1"/>
</dbReference>
<keyword evidence="4" id="KW-0010">Activator</keyword>
<evidence type="ECO:0000256" key="2">
    <source>
        <dbReference type="ARBA" id="ARBA00022737"/>
    </source>
</evidence>
<keyword evidence="5" id="KW-0804">Transcription</keyword>
<sequence length="673" mass="78071">MLSKREAQILKLLFDCKYTYLTSQEIASGIDVSNRTARKYLHQLEDTLKGKGLAVIEGKQGNGYRLKINKPKEFDEFYYQEVKSNCASKDIRTIQESIDRQYYILNHLFFERSEVYVDCLADELYVSRSTISNDLVEIKKLLNPYLIELQSKNNKGIFVVGSEQNIRHFIMNYFFMDRLHDNLFTFSMYANLLEGISIEEIVIIVLDECRESQLKLSDFIVYNLVLHIGLAIKRIQNGFQMDIPAPMVVEAKSVEYQTALKIITRIEETIDLTFSAEEADYIALHLRNKITAKTIFQKAEFSEAEIRAQLLDTLKQIDQVTEYTLEDDTILIDGLMMHFIPLLTRLQNGSSMENPLLEEIKSQYPDHFQLTVDYFSQMPVFQTYQVTDSEWAYITIHLTAAVERFYNEQKAHVLVICATGLGSSQMIKNRLEREFGTKILIEKVISYYEIANQDLDHIDLIISTINLRNMVLNVPIVNVSVFLREEDIRNINHEISSFKGVKLTHSLTENEPSFVKERVRLIKACFKPELFYLIDRKTEKDAVIKELVTRIERVEHQDLYESFSKQLLLRESYSSVVFSEYLAVPHPIEALTNEAHVAIAVAKDGIDWGAESSTIQLVFLLSPDKLGKFEIEKISQMLMEIIEDNQFRERLITSESFDQFIEAFTNQLEKKSC</sequence>
<dbReference type="InterPro" id="IPR036390">
    <property type="entry name" value="WH_DNA-bd_sf"/>
</dbReference>
<dbReference type="Pfam" id="PF00359">
    <property type="entry name" value="PTS_EIIA_2"/>
    <property type="match status" value="1"/>
</dbReference>
<accession>A0ABS3HEK4</accession>